<dbReference type="SUPFAM" id="SSF53448">
    <property type="entry name" value="Nucleotide-diphospho-sugar transferases"/>
    <property type="match status" value="1"/>
</dbReference>
<organism evidence="4 5">
    <name type="scientific">Brassica campestris</name>
    <name type="common">Field mustard</name>
    <dbReference type="NCBI Taxonomy" id="3711"/>
    <lineage>
        <taxon>Eukaryota</taxon>
        <taxon>Viridiplantae</taxon>
        <taxon>Streptophyta</taxon>
        <taxon>Embryophyta</taxon>
        <taxon>Tracheophyta</taxon>
        <taxon>Spermatophyta</taxon>
        <taxon>Magnoliopsida</taxon>
        <taxon>eudicotyledons</taxon>
        <taxon>Gunneridae</taxon>
        <taxon>Pentapetalae</taxon>
        <taxon>rosids</taxon>
        <taxon>malvids</taxon>
        <taxon>Brassicales</taxon>
        <taxon>Brassicaceae</taxon>
        <taxon>Brassiceae</taxon>
        <taxon>Brassica</taxon>
    </lineage>
</organism>
<reference evidence="4 5" key="1">
    <citation type="submission" date="2021-07" db="EMBL/GenBank/DDBJ databases">
        <authorList>
            <consortium name="Genoscope - CEA"/>
            <person name="William W."/>
        </authorList>
    </citation>
    <scope>NUCLEOTIDE SEQUENCE [LARGE SCALE GENOMIC DNA]</scope>
</reference>
<dbReference type="Gramene" id="A04p27950.2_BraZ1">
    <property type="protein sequence ID" value="A04p27950.2_BraZ1.CDS"/>
    <property type="gene ID" value="A04g27950.2_BraZ1"/>
</dbReference>
<keyword evidence="2" id="KW-0328">Glycosyltransferase</keyword>
<evidence type="ECO:0000259" key="3">
    <source>
        <dbReference type="Pfam" id="PF03407"/>
    </source>
</evidence>
<dbReference type="EC" id="2.4.2.-" evidence="2"/>
<keyword evidence="2" id="KW-0961">Cell wall biogenesis/degradation</keyword>
<sequence>MAKDVGALQRVLLEASTEEKTVILTTLNQAWAEPNSTFDLFLEGFHVGVGTKRLFRHLVVVCMDEEAHSRCLEIHPRCYLLKTEGVDFSGQMNFMTPYYLKMMWRRLEFLGSILELGYNLLLTDMDIMWLRDPFPHLFSEVDFQVTCDHSNGNTSDPGNLVNAGFKFVQANHRTVKFYKYWYELRWTFCGKNEQDVFNIIKHDRFVTEELGLTMRFLDTVYFRGFCQLHREMDKICIMHANCCLGLYNKINGLRQALQG</sequence>
<evidence type="ECO:0000313" key="5">
    <source>
        <dbReference type="Proteomes" id="UP000694005"/>
    </source>
</evidence>
<dbReference type="Proteomes" id="UP000694005">
    <property type="component" value="Chromosome A04"/>
</dbReference>
<proteinExistence type="inferred from homology"/>
<dbReference type="InterPro" id="IPR029044">
    <property type="entry name" value="Nucleotide-diphossugar_trans"/>
</dbReference>
<evidence type="ECO:0000313" key="4">
    <source>
        <dbReference type="EMBL" id="CAG7907894.1"/>
    </source>
</evidence>
<keyword evidence="2" id="KW-0333">Golgi apparatus</keyword>
<dbReference type="PANTHER" id="PTHR46038:SF13">
    <property type="entry name" value="GLYCOSYLTRANSFERASE"/>
    <property type="match status" value="1"/>
</dbReference>
<comment type="similarity">
    <text evidence="1 2">Belongs to the glycosyltransferase 77 family.</text>
</comment>
<dbReference type="GO" id="GO:0071555">
    <property type="term" value="P:cell wall organization"/>
    <property type="evidence" value="ECO:0007669"/>
    <property type="project" value="UniProtKB-KW"/>
</dbReference>
<feature type="domain" description="Nucleotide-diphospho-sugar transferase" evidence="3">
    <location>
        <begin position="55"/>
        <end position="251"/>
    </location>
</feature>
<gene>
    <name evidence="4" type="ORF">BRAPAZ1V2_A04P27950.2</name>
</gene>
<keyword evidence="2" id="KW-0735">Signal-anchor</keyword>
<dbReference type="Pfam" id="PF03407">
    <property type="entry name" value="Nucleotid_trans"/>
    <property type="match status" value="1"/>
</dbReference>
<evidence type="ECO:0000256" key="2">
    <source>
        <dbReference type="RuleBase" id="RU363055"/>
    </source>
</evidence>
<dbReference type="GO" id="GO:0000139">
    <property type="term" value="C:Golgi membrane"/>
    <property type="evidence" value="ECO:0007669"/>
    <property type="project" value="UniProtKB-SubCell"/>
</dbReference>
<name>A0A8D9I274_BRACM</name>
<dbReference type="GO" id="GO:0016757">
    <property type="term" value="F:glycosyltransferase activity"/>
    <property type="evidence" value="ECO:0007669"/>
    <property type="project" value="UniProtKB-KW"/>
</dbReference>
<accession>A0A8D9I274</accession>
<dbReference type="EMBL" id="LS974620">
    <property type="protein sequence ID" value="CAG7907894.1"/>
    <property type="molecule type" value="Genomic_DNA"/>
</dbReference>
<evidence type="ECO:0000256" key="1">
    <source>
        <dbReference type="ARBA" id="ARBA00007033"/>
    </source>
</evidence>
<dbReference type="PANTHER" id="PTHR46038">
    <property type="entry name" value="EXPRESSED PROTEIN-RELATED"/>
    <property type="match status" value="1"/>
</dbReference>
<keyword evidence="2" id="KW-0808">Transferase</keyword>
<dbReference type="InterPro" id="IPR005069">
    <property type="entry name" value="Nucl-diP-sugar_transferase"/>
</dbReference>
<dbReference type="InterPro" id="IPR044821">
    <property type="entry name" value="At1g28695/At4g15970-like"/>
</dbReference>
<comment type="subcellular location">
    <subcellularLocation>
        <location evidence="2">Golgi apparatus membrane</location>
        <topology evidence="2">Single-pass type II membrane protein</topology>
    </subcellularLocation>
</comment>
<protein>
    <recommendedName>
        <fullName evidence="2">Glycosyltransferase</fullName>
        <ecNumber evidence="2">2.4.2.-</ecNumber>
    </recommendedName>
</protein>
<dbReference type="AlphaFoldDB" id="A0A8D9I274"/>
<keyword evidence="2" id="KW-0812">Transmembrane</keyword>